<feature type="compositionally biased region" description="Basic and acidic residues" evidence="1">
    <location>
        <begin position="226"/>
        <end position="235"/>
    </location>
</feature>
<comment type="caution">
    <text evidence="2">The sequence shown here is derived from an EMBL/GenBank/DDBJ whole genome shotgun (WGS) entry which is preliminary data.</text>
</comment>
<evidence type="ECO:0000313" key="2">
    <source>
        <dbReference type="EMBL" id="KAK3687204.1"/>
    </source>
</evidence>
<reference evidence="2" key="1">
    <citation type="journal article" date="2023" name="Mol. Phylogenet. Evol.">
        <title>Genome-scale phylogeny and comparative genomics of the fungal order Sordariales.</title>
        <authorList>
            <person name="Hensen N."/>
            <person name="Bonometti L."/>
            <person name="Westerberg I."/>
            <person name="Brannstrom I.O."/>
            <person name="Guillou S."/>
            <person name="Cros-Aarteil S."/>
            <person name="Calhoun S."/>
            <person name="Haridas S."/>
            <person name="Kuo A."/>
            <person name="Mondo S."/>
            <person name="Pangilinan J."/>
            <person name="Riley R."/>
            <person name="LaButti K."/>
            <person name="Andreopoulos B."/>
            <person name="Lipzen A."/>
            <person name="Chen C."/>
            <person name="Yan M."/>
            <person name="Daum C."/>
            <person name="Ng V."/>
            <person name="Clum A."/>
            <person name="Steindorff A."/>
            <person name="Ohm R.A."/>
            <person name="Martin F."/>
            <person name="Silar P."/>
            <person name="Natvig D.O."/>
            <person name="Lalanne C."/>
            <person name="Gautier V."/>
            <person name="Ament-Velasquez S.L."/>
            <person name="Kruys A."/>
            <person name="Hutchinson M.I."/>
            <person name="Powell A.J."/>
            <person name="Barry K."/>
            <person name="Miller A.N."/>
            <person name="Grigoriev I.V."/>
            <person name="Debuchy R."/>
            <person name="Gladieux P."/>
            <person name="Hiltunen Thoren M."/>
            <person name="Johannesson H."/>
        </authorList>
    </citation>
    <scope>NUCLEOTIDE SEQUENCE</scope>
    <source>
        <strain evidence="2">CBS 314.62</strain>
    </source>
</reference>
<feature type="region of interest" description="Disordered" evidence="1">
    <location>
        <begin position="217"/>
        <end position="265"/>
    </location>
</feature>
<keyword evidence="3" id="KW-1185">Reference proteome</keyword>
<evidence type="ECO:0000256" key="1">
    <source>
        <dbReference type="SAM" id="MobiDB-lite"/>
    </source>
</evidence>
<name>A0AAE0X729_9PEZI</name>
<organism evidence="2 3">
    <name type="scientific">Podospora appendiculata</name>
    <dbReference type="NCBI Taxonomy" id="314037"/>
    <lineage>
        <taxon>Eukaryota</taxon>
        <taxon>Fungi</taxon>
        <taxon>Dikarya</taxon>
        <taxon>Ascomycota</taxon>
        <taxon>Pezizomycotina</taxon>
        <taxon>Sordariomycetes</taxon>
        <taxon>Sordariomycetidae</taxon>
        <taxon>Sordariales</taxon>
        <taxon>Podosporaceae</taxon>
        <taxon>Podospora</taxon>
    </lineage>
</organism>
<dbReference type="AlphaFoldDB" id="A0AAE0X729"/>
<protein>
    <submittedName>
        <fullName evidence="2">Uncharacterized protein</fullName>
    </submittedName>
</protein>
<dbReference type="Proteomes" id="UP001270362">
    <property type="component" value="Unassembled WGS sequence"/>
</dbReference>
<evidence type="ECO:0000313" key="3">
    <source>
        <dbReference type="Proteomes" id="UP001270362"/>
    </source>
</evidence>
<proteinExistence type="predicted"/>
<dbReference type="EMBL" id="JAULSO010000002">
    <property type="protein sequence ID" value="KAK3687204.1"/>
    <property type="molecule type" value="Genomic_DNA"/>
</dbReference>
<reference evidence="2" key="2">
    <citation type="submission" date="2023-06" db="EMBL/GenBank/DDBJ databases">
        <authorList>
            <consortium name="Lawrence Berkeley National Laboratory"/>
            <person name="Haridas S."/>
            <person name="Hensen N."/>
            <person name="Bonometti L."/>
            <person name="Westerberg I."/>
            <person name="Brannstrom I.O."/>
            <person name="Guillou S."/>
            <person name="Cros-Aarteil S."/>
            <person name="Calhoun S."/>
            <person name="Kuo A."/>
            <person name="Mondo S."/>
            <person name="Pangilinan J."/>
            <person name="Riley R."/>
            <person name="Labutti K."/>
            <person name="Andreopoulos B."/>
            <person name="Lipzen A."/>
            <person name="Chen C."/>
            <person name="Yanf M."/>
            <person name="Daum C."/>
            <person name="Ng V."/>
            <person name="Clum A."/>
            <person name="Steindorff A."/>
            <person name="Ohm R."/>
            <person name="Martin F."/>
            <person name="Silar P."/>
            <person name="Natvig D."/>
            <person name="Lalanne C."/>
            <person name="Gautier V."/>
            <person name="Ament-Velasquez S.L."/>
            <person name="Kruys A."/>
            <person name="Hutchinson M.I."/>
            <person name="Powell A.J."/>
            <person name="Barry K."/>
            <person name="Miller A.N."/>
            <person name="Grigoriev I.V."/>
            <person name="Debuchy R."/>
            <person name="Gladieux P."/>
            <person name="Thoren M.H."/>
            <person name="Johannesson H."/>
        </authorList>
    </citation>
    <scope>NUCLEOTIDE SEQUENCE</scope>
    <source>
        <strain evidence="2">CBS 314.62</strain>
    </source>
</reference>
<accession>A0AAE0X729</accession>
<sequence length="265" mass="28847">MAIHRPFHLSLLDFPASRNCSKPGSVAPSPYLTARPPNLRIFTAVMMGLRIPSFWWPPGYISGAQQPEEGAFNDCGSPGFSFPSIVVLHLGQVSPSACDLSSNSTATVMVCLLPIAHCPTPTIPNRSQPNGKWRAEWAWAGEAWEELYQTDHQSTERRVVDESKNCAAPVSSQGGIHLIVHYGLEVLPVRQVCLALWVSGKARKFWDGVLANRTGHRVGVHRNKKGRSEGTRHQGAEWNSREAASQPALAAGSTRTAGKGPARKI</sequence>
<gene>
    <name evidence="2" type="ORF">B0T22DRAFT_122352</name>
</gene>